<accession>A0A0A9F980</accession>
<protein>
    <submittedName>
        <fullName evidence="1">Uncharacterized protein</fullName>
    </submittedName>
</protein>
<dbReference type="AlphaFoldDB" id="A0A0A9F980"/>
<proteinExistence type="predicted"/>
<dbReference type="EMBL" id="GBRH01193068">
    <property type="protein sequence ID" value="JAE04828.1"/>
    <property type="molecule type" value="Transcribed_RNA"/>
</dbReference>
<reference evidence="1" key="2">
    <citation type="journal article" date="2015" name="Data Brief">
        <title>Shoot transcriptome of the giant reed, Arundo donax.</title>
        <authorList>
            <person name="Barrero R.A."/>
            <person name="Guerrero F.D."/>
            <person name="Moolhuijzen P."/>
            <person name="Goolsby J.A."/>
            <person name="Tidwell J."/>
            <person name="Bellgard S.E."/>
            <person name="Bellgard M.I."/>
        </authorList>
    </citation>
    <scope>NUCLEOTIDE SEQUENCE</scope>
    <source>
        <tissue evidence="1">Shoot tissue taken approximately 20 cm above the soil surface</tissue>
    </source>
</reference>
<organism evidence="1">
    <name type="scientific">Arundo donax</name>
    <name type="common">Giant reed</name>
    <name type="synonym">Donax arundinaceus</name>
    <dbReference type="NCBI Taxonomy" id="35708"/>
    <lineage>
        <taxon>Eukaryota</taxon>
        <taxon>Viridiplantae</taxon>
        <taxon>Streptophyta</taxon>
        <taxon>Embryophyta</taxon>
        <taxon>Tracheophyta</taxon>
        <taxon>Spermatophyta</taxon>
        <taxon>Magnoliopsida</taxon>
        <taxon>Liliopsida</taxon>
        <taxon>Poales</taxon>
        <taxon>Poaceae</taxon>
        <taxon>PACMAD clade</taxon>
        <taxon>Arundinoideae</taxon>
        <taxon>Arundineae</taxon>
        <taxon>Arundo</taxon>
    </lineage>
</organism>
<sequence length="32" mass="3764">MTRVYQNLLIKTTPNYQPINFKTKAVSDVSRH</sequence>
<name>A0A0A9F980_ARUDO</name>
<reference evidence="1" key="1">
    <citation type="submission" date="2014-09" db="EMBL/GenBank/DDBJ databases">
        <authorList>
            <person name="Magalhaes I.L.F."/>
            <person name="Oliveira U."/>
            <person name="Santos F.R."/>
            <person name="Vidigal T.H.D.A."/>
            <person name="Brescovit A.D."/>
            <person name="Santos A.J."/>
        </authorList>
    </citation>
    <scope>NUCLEOTIDE SEQUENCE</scope>
    <source>
        <tissue evidence="1">Shoot tissue taken approximately 20 cm above the soil surface</tissue>
    </source>
</reference>
<evidence type="ECO:0000313" key="1">
    <source>
        <dbReference type="EMBL" id="JAE04828.1"/>
    </source>
</evidence>